<evidence type="ECO:0000313" key="1">
    <source>
        <dbReference type="EMBL" id="KAK7815802.1"/>
    </source>
</evidence>
<organism evidence="1 2">
    <name type="scientific">Myodes glareolus</name>
    <name type="common">Bank vole</name>
    <name type="synonym">Clethrionomys glareolus</name>
    <dbReference type="NCBI Taxonomy" id="447135"/>
    <lineage>
        <taxon>Eukaryota</taxon>
        <taxon>Metazoa</taxon>
        <taxon>Chordata</taxon>
        <taxon>Craniata</taxon>
        <taxon>Vertebrata</taxon>
        <taxon>Euteleostomi</taxon>
        <taxon>Mammalia</taxon>
        <taxon>Eutheria</taxon>
        <taxon>Euarchontoglires</taxon>
        <taxon>Glires</taxon>
        <taxon>Rodentia</taxon>
        <taxon>Myomorpha</taxon>
        <taxon>Muroidea</taxon>
        <taxon>Cricetidae</taxon>
        <taxon>Arvicolinae</taxon>
        <taxon>Myodes</taxon>
    </lineage>
</organism>
<feature type="non-terminal residue" evidence="1">
    <location>
        <position position="1"/>
    </location>
</feature>
<gene>
    <name evidence="1" type="ORF">U0070_025262</name>
</gene>
<accession>A0AAW0IMX3</accession>
<dbReference type="EMBL" id="JBBHLL010000109">
    <property type="protein sequence ID" value="KAK7815802.1"/>
    <property type="molecule type" value="Genomic_DNA"/>
</dbReference>
<proteinExistence type="predicted"/>
<comment type="caution">
    <text evidence="1">The sequence shown here is derived from an EMBL/GenBank/DDBJ whole genome shotgun (WGS) entry which is preliminary data.</text>
</comment>
<dbReference type="Proteomes" id="UP001488838">
    <property type="component" value="Unassembled WGS sequence"/>
</dbReference>
<protein>
    <submittedName>
        <fullName evidence="1">Uncharacterized protein</fullName>
    </submittedName>
</protein>
<evidence type="ECO:0000313" key="2">
    <source>
        <dbReference type="Proteomes" id="UP001488838"/>
    </source>
</evidence>
<reference evidence="1 2" key="1">
    <citation type="journal article" date="2023" name="bioRxiv">
        <title>Conserved and derived expression patterns and positive selection on dental genes reveal complex evolutionary context of ever-growing rodent molars.</title>
        <authorList>
            <person name="Calamari Z.T."/>
            <person name="Song A."/>
            <person name="Cohen E."/>
            <person name="Akter M."/>
            <person name="Roy R.D."/>
            <person name="Hallikas O."/>
            <person name="Christensen M.M."/>
            <person name="Li P."/>
            <person name="Marangoni P."/>
            <person name="Jernvall J."/>
            <person name="Klein O.D."/>
        </authorList>
    </citation>
    <scope>NUCLEOTIDE SEQUENCE [LARGE SCALE GENOMIC DNA]</scope>
    <source>
        <strain evidence="1">V071</strain>
    </source>
</reference>
<keyword evidence="2" id="KW-1185">Reference proteome</keyword>
<dbReference type="AlphaFoldDB" id="A0AAW0IMX3"/>
<name>A0AAW0IMX3_MYOGA</name>
<sequence length="439" mass="48211">PLPEKLHSPVTPCSDFRIRCGLTPTPLPRDPPASGNSAPEMLFGYPVEQRHSLGLSGSLSTWCEVGNVEALDRLCPRHRALSGNGKVAAIDRHVTVPAQLNPLKPQLQMASSWEEDVSNDGNQGWLSVTRPAAALFVSSLGQEIFVKQMNRKEPFPVNLEEPAKYLGMKAAEALQQLRPVRRAGRHPYFWLFAPTQNCLLWLPEMTESAAPKKGCQRHHNTHSLGKPEAVCDSSQINGQHDPNPYGTVAFESSVGKMDYSVNGFGTADCQLEPPLSPYTGVNSRWQGSLKTQGWCNLCPRGSPGALCRQAAEVWDRCGQATPCGNRSRANEYMTPRKQGVKSAGAGELEGVQGIGVRRAWVGVQVVEGWRVWRVGEYWSMWKVLGCGELEGVQGIGRHENLEPGDCPLAPDLHLVYCSAAVHKSLVTTVALEAWHYYFL</sequence>